<evidence type="ECO:0000256" key="5">
    <source>
        <dbReference type="ARBA" id="ARBA00034617"/>
    </source>
</evidence>
<dbReference type="PANTHER" id="PTHR47835:SF3">
    <property type="entry name" value="HELICASE FOR MEIOSIS 1"/>
    <property type="match status" value="1"/>
</dbReference>
<dbReference type="GO" id="GO:0016787">
    <property type="term" value="F:hydrolase activity"/>
    <property type="evidence" value="ECO:0007669"/>
    <property type="project" value="UniProtKB-KW"/>
</dbReference>
<keyword evidence="2" id="KW-0067">ATP-binding</keyword>
<feature type="domain" description="SEC63" evidence="8">
    <location>
        <begin position="26"/>
        <end position="291"/>
    </location>
</feature>
<protein>
    <recommendedName>
        <fullName evidence="6">DNA 3'-5' helicase</fullName>
        <ecNumber evidence="6">5.6.2.4</ecNumber>
    </recommendedName>
</protein>
<dbReference type="Pfam" id="PF14520">
    <property type="entry name" value="HHH_5"/>
    <property type="match status" value="1"/>
</dbReference>
<keyword evidence="2" id="KW-0347">Helicase</keyword>
<dbReference type="FunFam" id="1.10.150.20:FF:000077">
    <property type="entry name" value="DExH-box ATP-dependent RNA helicase DExH17"/>
    <property type="match status" value="1"/>
</dbReference>
<dbReference type="Gene3D" id="1.10.10.10">
    <property type="entry name" value="Winged helix-like DNA-binding domain superfamily/Winged helix DNA-binding domain"/>
    <property type="match status" value="1"/>
</dbReference>
<evidence type="ECO:0000256" key="7">
    <source>
        <dbReference type="ARBA" id="ARBA00048988"/>
    </source>
</evidence>
<evidence type="ECO:0000256" key="3">
    <source>
        <dbReference type="ARBA" id="ARBA00023235"/>
    </source>
</evidence>
<dbReference type="EC" id="5.6.2.4" evidence="6"/>
<evidence type="ECO:0000256" key="2">
    <source>
        <dbReference type="ARBA" id="ARBA00022806"/>
    </source>
</evidence>
<keyword evidence="1" id="KW-0378">Hydrolase</keyword>
<comment type="catalytic activity">
    <reaction evidence="7">
        <text>ATP + H2O = ADP + phosphate + H(+)</text>
        <dbReference type="Rhea" id="RHEA:13065"/>
        <dbReference type="ChEBI" id="CHEBI:15377"/>
        <dbReference type="ChEBI" id="CHEBI:15378"/>
        <dbReference type="ChEBI" id="CHEBI:30616"/>
        <dbReference type="ChEBI" id="CHEBI:43474"/>
        <dbReference type="ChEBI" id="CHEBI:456216"/>
        <dbReference type="EC" id="5.6.2.4"/>
    </reaction>
</comment>
<keyword evidence="10" id="KW-1185">Reference proteome</keyword>
<dbReference type="Pfam" id="PF02889">
    <property type="entry name" value="Sec63"/>
    <property type="match status" value="1"/>
</dbReference>
<evidence type="ECO:0000256" key="6">
    <source>
        <dbReference type="ARBA" id="ARBA00034808"/>
    </source>
</evidence>
<dbReference type="AlphaFoldDB" id="A0AAN9SLD9"/>
<comment type="catalytic activity">
    <reaction evidence="5">
        <text>Couples ATP hydrolysis with the unwinding of duplex DNA by translocating in the 3'-5' direction.</text>
        <dbReference type="EC" id="5.6.2.4"/>
    </reaction>
</comment>
<keyword evidence="2" id="KW-0547">Nucleotide-binding</keyword>
<comment type="caution">
    <text evidence="9">The sequence shown here is derived from an EMBL/GenBank/DDBJ whole genome shotgun (WGS) entry which is preliminary data.</text>
</comment>
<keyword evidence="3" id="KW-0413">Isomerase</keyword>
<dbReference type="InterPro" id="IPR052247">
    <property type="entry name" value="Meiotic_Crossover_Helicase"/>
</dbReference>
<dbReference type="InterPro" id="IPR004179">
    <property type="entry name" value="Sec63-dom"/>
</dbReference>
<organism evidence="9 10">
    <name type="scientific">Psophocarpus tetragonolobus</name>
    <name type="common">Winged bean</name>
    <name type="synonym">Dolichos tetragonolobus</name>
    <dbReference type="NCBI Taxonomy" id="3891"/>
    <lineage>
        <taxon>Eukaryota</taxon>
        <taxon>Viridiplantae</taxon>
        <taxon>Streptophyta</taxon>
        <taxon>Embryophyta</taxon>
        <taxon>Tracheophyta</taxon>
        <taxon>Spermatophyta</taxon>
        <taxon>Magnoliopsida</taxon>
        <taxon>eudicotyledons</taxon>
        <taxon>Gunneridae</taxon>
        <taxon>Pentapetalae</taxon>
        <taxon>rosids</taxon>
        <taxon>fabids</taxon>
        <taxon>Fabales</taxon>
        <taxon>Fabaceae</taxon>
        <taxon>Papilionoideae</taxon>
        <taxon>50 kb inversion clade</taxon>
        <taxon>NPAAA clade</taxon>
        <taxon>indigoferoid/millettioid clade</taxon>
        <taxon>Phaseoleae</taxon>
        <taxon>Psophocarpus</taxon>
    </lineage>
</organism>
<reference evidence="9 10" key="1">
    <citation type="submission" date="2024-01" db="EMBL/GenBank/DDBJ databases">
        <title>The genomes of 5 underutilized Papilionoideae crops provide insights into root nodulation and disease resistanc.</title>
        <authorList>
            <person name="Jiang F."/>
        </authorList>
    </citation>
    <scope>NUCLEOTIDE SEQUENCE [LARGE SCALE GENOMIC DNA]</scope>
    <source>
        <strain evidence="9">DUOXIRENSHENG_FW03</strain>
        <tissue evidence="9">Leaves</tissue>
    </source>
</reference>
<dbReference type="SMART" id="SM00973">
    <property type="entry name" value="Sec63"/>
    <property type="match status" value="1"/>
</dbReference>
<dbReference type="GO" id="GO:0051321">
    <property type="term" value="P:meiotic cell cycle"/>
    <property type="evidence" value="ECO:0007669"/>
    <property type="project" value="UniProtKB-KW"/>
</dbReference>
<dbReference type="Gene3D" id="1.10.150.20">
    <property type="entry name" value="5' to 3' exonuclease, C-terminal subdomain"/>
    <property type="match status" value="1"/>
</dbReference>
<name>A0AAN9SLD9_PSOTE</name>
<gene>
    <name evidence="9" type="ORF">VNO78_16399</name>
</gene>
<evidence type="ECO:0000256" key="4">
    <source>
        <dbReference type="ARBA" id="ARBA00023254"/>
    </source>
</evidence>
<dbReference type="Proteomes" id="UP001386955">
    <property type="component" value="Unassembled WGS sequence"/>
</dbReference>
<sequence length="711" mass="79900">MEYDRSTVLQVHLYENLLNGCEVVESQLLSCVTEHLLAEIVQLTVSDITKAIEWLKCSYLYVRMQKIPEDKGKKKRRIQTREEKIFVLASDCLTGDPSVHDLSLIQDMNSICSNGCRIAKCMKDYFVYKRNYRGAVNSALLAKSLDQKLWDDSPYLLKQLPGIGMVTAKALHSMGIKSFEALAEADPRRIELVTGRKYPFGNHIKDSLLSLPPKVDLTLAEIESHIKGKSKIVVTLARISQSGQSVRGHYADMIVGLEEDNTILFHEKIRVDQFSSFVHSVGIDVHQKLSFIRESNSIVLLKRGRKQACCPPPEEIYVIEDDIITVPHLPTKELSTLSEDKDFLPSFDLLDESLEEAEGGHVLHVVEEDKCKIITEKTVFDHIREKAKNFCLLSAFDNIRCPSLEVLLSRNHACEKRPAQRCEVVVLDDEDEPEVPQQNYVNLPLELRNAEKGGVKLHLTLNDHSSTVNSNNMSSVIDTGKPLLLTCHLAISYAFYVKLSSFHFIAEGVFLPQPASRTEKSTEETIFDHIRKKSKDFPLINKLDCVEPIIHKTEKNSPSSLIAAFGVARESKSSDMVSDDVLTSYMKTAAEVEKCTSSIQVGSGVKSKEFESCYDIDGKVSISNGVSSNFSFKSSIYALTVSFSTWKEKKRLSNDSDQVESSKKQRCPSTACKEEKSSSSEIRRQCCSLETTGQMKEIESYLGFKSVFSFL</sequence>
<evidence type="ECO:0000256" key="1">
    <source>
        <dbReference type="ARBA" id="ARBA00022801"/>
    </source>
</evidence>
<dbReference type="Pfam" id="PF23445">
    <property type="entry name" value="WHD_SNRNP200"/>
    <property type="match status" value="1"/>
</dbReference>
<accession>A0AAN9SLD9</accession>
<dbReference type="InterPro" id="IPR036388">
    <property type="entry name" value="WH-like_DNA-bd_sf"/>
</dbReference>
<dbReference type="SUPFAM" id="SSF158702">
    <property type="entry name" value="Sec63 N-terminal domain-like"/>
    <property type="match status" value="1"/>
</dbReference>
<dbReference type="EMBL" id="JAYMYS010000004">
    <property type="protein sequence ID" value="KAK7395828.1"/>
    <property type="molecule type" value="Genomic_DNA"/>
</dbReference>
<proteinExistence type="predicted"/>
<dbReference type="GO" id="GO:0043138">
    <property type="term" value="F:3'-5' DNA helicase activity"/>
    <property type="evidence" value="ECO:0007669"/>
    <property type="project" value="UniProtKB-EC"/>
</dbReference>
<dbReference type="InterPro" id="IPR057842">
    <property type="entry name" value="WH_MER3"/>
</dbReference>
<evidence type="ECO:0000313" key="9">
    <source>
        <dbReference type="EMBL" id="KAK7395828.1"/>
    </source>
</evidence>
<dbReference type="PANTHER" id="PTHR47835">
    <property type="entry name" value="HFM1, ATP DEPENDENT DNA HELICASE HOMOLOG"/>
    <property type="match status" value="1"/>
</dbReference>
<evidence type="ECO:0000259" key="8">
    <source>
        <dbReference type="SMART" id="SM00973"/>
    </source>
</evidence>
<evidence type="ECO:0000313" key="10">
    <source>
        <dbReference type="Proteomes" id="UP001386955"/>
    </source>
</evidence>
<keyword evidence="4" id="KW-0469">Meiosis</keyword>